<reference evidence="2 3" key="1">
    <citation type="journal article" date="2013" name="Genome Announc.">
        <title>Draft Genome Sequence of Aeromonas molluscorum Strain 848TT, Isolated from Bivalve Molluscs.</title>
        <authorList>
            <person name="Spataro N."/>
            <person name="Farfan M."/>
            <person name="Albarral V."/>
            <person name="Sanglas A."/>
            <person name="Loren J.G."/>
            <person name="Fuste M.C."/>
            <person name="Bosch E."/>
        </authorList>
    </citation>
    <scope>NUCLEOTIDE SEQUENCE [LARGE SCALE GENOMIC DNA]</scope>
    <source>
        <strain evidence="2 3">848</strain>
    </source>
</reference>
<evidence type="ECO:0000313" key="2">
    <source>
        <dbReference type="EMBL" id="EOD53982.1"/>
    </source>
</evidence>
<keyword evidence="1" id="KW-1133">Transmembrane helix</keyword>
<gene>
    <name evidence="2" type="ORF">G113_16657</name>
</gene>
<proteinExistence type="predicted"/>
<evidence type="ECO:0000313" key="3">
    <source>
        <dbReference type="Proteomes" id="UP000013526"/>
    </source>
</evidence>
<dbReference type="EMBL" id="AQGQ01000145">
    <property type="protein sequence ID" value="EOD53982.1"/>
    <property type="molecule type" value="Genomic_DNA"/>
</dbReference>
<comment type="caution">
    <text evidence="2">The sequence shown here is derived from an EMBL/GenBank/DDBJ whole genome shotgun (WGS) entry which is preliminary data.</text>
</comment>
<keyword evidence="1" id="KW-0812">Transmembrane</keyword>
<accession>R1F2F7</accession>
<protein>
    <submittedName>
        <fullName evidence="2">Uncharacterized protein</fullName>
    </submittedName>
</protein>
<feature type="transmembrane region" description="Helical" evidence="1">
    <location>
        <begin position="15"/>
        <end position="33"/>
    </location>
</feature>
<dbReference type="Proteomes" id="UP000013526">
    <property type="component" value="Unassembled WGS sequence"/>
</dbReference>
<keyword evidence="1" id="KW-0472">Membrane</keyword>
<keyword evidence="3" id="KW-1185">Reference proteome</keyword>
<evidence type="ECO:0000256" key="1">
    <source>
        <dbReference type="SAM" id="Phobius"/>
    </source>
</evidence>
<dbReference type="PATRIC" id="fig|1268236.3.peg.3261"/>
<name>R1F2F7_9GAMM</name>
<sequence>MGGGSLLLLLGHRPLIWGAGALLFGCGALLWMMRSSYRRTDLVVYPLHRWISPEWLYEAQPFLLLGLAIALGQLEQGGWLALLIAG</sequence>
<dbReference type="AlphaFoldDB" id="R1F2F7"/>
<organism evidence="2 3">
    <name type="scientific">Aeromonas molluscorum 848</name>
    <dbReference type="NCBI Taxonomy" id="1268236"/>
    <lineage>
        <taxon>Bacteria</taxon>
        <taxon>Pseudomonadati</taxon>
        <taxon>Pseudomonadota</taxon>
        <taxon>Gammaproteobacteria</taxon>
        <taxon>Aeromonadales</taxon>
        <taxon>Aeromonadaceae</taxon>
        <taxon>Aeromonas</taxon>
    </lineage>
</organism>